<feature type="domain" description="FHF complex subunit HOOK-interacting protein C-terminal" evidence="4">
    <location>
        <begin position="676"/>
        <end position="770"/>
    </location>
</feature>
<evidence type="ECO:0000256" key="2">
    <source>
        <dbReference type="SAM" id="Coils"/>
    </source>
</evidence>
<feature type="region of interest" description="Disordered" evidence="3">
    <location>
        <begin position="277"/>
        <end position="302"/>
    </location>
</feature>
<feature type="compositionally biased region" description="Low complexity" evidence="3">
    <location>
        <begin position="145"/>
        <end position="166"/>
    </location>
</feature>
<reference evidence="5 6" key="1">
    <citation type="submission" date="2015-12" db="EMBL/GenBank/DDBJ databases">
        <title>Dictyostelia acquired genes for synthesis and detection of signals that induce cell-type specialization by lateral gene transfer from prokaryotes.</title>
        <authorList>
            <person name="Gloeckner G."/>
            <person name="Schaap P."/>
        </authorList>
    </citation>
    <scope>NUCLEOTIDE SEQUENCE [LARGE SCALE GENOMIC DNA]</scope>
    <source>
        <strain evidence="5 6">TK</strain>
    </source>
</reference>
<feature type="coiled-coil region" evidence="2">
    <location>
        <begin position="741"/>
        <end position="768"/>
    </location>
</feature>
<keyword evidence="6" id="KW-1185">Reference proteome</keyword>
<comment type="caution">
    <text evidence="5">The sequence shown here is derived from an EMBL/GenBank/DDBJ whole genome shotgun (WGS) entry which is preliminary data.</text>
</comment>
<sequence length="827" mass="94095">MVSRLFSTIGEVLAPQFHSDLDDLKNHWKSIRSYYIDKKDDIESFHQFQLPGHLISMVSILIEENKTSGDAGPCLEFFLKNRILETLCLLGENDTPTGVRKLVLQTITILLSDLSLPLLPHMSVHKPICSLIKNILKQRSLVTTSSSSLGSSPNTMTNSNNNNNNTEDSGLVPQHHKTPLQSNDDSEFVNLLETITNKLKKHPNLIGFFQDHSFKQGENFIVFQGLLQHLWNTGSVGERARKSMIHCLELISEITSDDIDSPIIGSPVPSTILPNSPPSSQILPISSPTSTPTKSNLAPTSPQFNDISISDDKIEFIHPDPLSLLNYIKFINTMISELIKTYNLLPRSLSSPSQFMSGPPISPENINILEVYKARVAFCCSLSNFKYKNISEYVTKLWEESILIDTIGPNLLSNDELEHSTTMLYLREILPLLEHKILYCTIKYLLGDFYTLSLGNQNDQSNQVIVESDYPIRTSLISRIKSANVVESISSLRLFSTMIGLQDFTTLFSLVLWNFPKFKVFSYVDFQTLQEAQRSITKYLTLFSNKYTNVPVIPTPLTINTPPQPPKNPNDFSQYNGYSAYLVDSKYQISLYNSVYNSWPKNYLFTSKDEFNRYRHDEKLRLKREEQLKIQQLEDEEIQRDLDSMVTHTLTFTNTKTEDNTTPIQNLDQTIQNGGGSFLKDILYLLSESLTLPMDINFVLTGILSKLCYYPCPQLFPLLVHVHDDSDSNNNVSNLSIYRILEGLSEKIEELSKNYPKINDQLDRLRQIMADPNSVCLLSKQDIQLPDEPLLCDLKTSDFNYLHSIIILEEFCKELASIIQARVVYSM</sequence>
<proteinExistence type="inferred from homology"/>
<evidence type="ECO:0000259" key="4">
    <source>
        <dbReference type="Pfam" id="PF19314"/>
    </source>
</evidence>
<keyword evidence="2" id="KW-0175">Coiled coil</keyword>
<dbReference type="PANTHER" id="PTHR21705">
    <property type="entry name" value="RAI16 PROTEIN-RELATED"/>
    <property type="match status" value="1"/>
</dbReference>
<dbReference type="InterPro" id="IPR045668">
    <property type="entry name" value="FHIP_KELAA_motif"/>
</dbReference>
<evidence type="ECO:0000313" key="5">
    <source>
        <dbReference type="EMBL" id="KYR00891.1"/>
    </source>
</evidence>
<dbReference type="Pfam" id="PF19311">
    <property type="entry name" value="KELAA"/>
    <property type="match status" value="1"/>
</dbReference>
<organism evidence="5 6">
    <name type="scientific">Tieghemostelium lacteum</name>
    <name type="common">Slime mold</name>
    <name type="synonym">Dictyostelium lacteum</name>
    <dbReference type="NCBI Taxonomy" id="361077"/>
    <lineage>
        <taxon>Eukaryota</taxon>
        <taxon>Amoebozoa</taxon>
        <taxon>Evosea</taxon>
        <taxon>Eumycetozoa</taxon>
        <taxon>Dictyostelia</taxon>
        <taxon>Dictyosteliales</taxon>
        <taxon>Raperosteliaceae</taxon>
        <taxon>Tieghemostelium</taxon>
    </lineage>
</organism>
<dbReference type="EMBL" id="LODT01000013">
    <property type="protein sequence ID" value="KYR00891.1"/>
    <property type="molecule type" value="Genomic_DNA"/>
</dbReference>
<dbReference type="FunCoup" id="A0A152A4A6">
    <property type="interactions" value="738"/>
</dbReference>
<dbReference type="OMA" id="ICDWRAV"/>
<dbReference type="OrthoDB" id="5350595at2759"/>
<dbReference type="PANTHER" id="PTHR21705:SF11">
    <property type="entry name" value="FHIP FAMILY PROTEIN CG3558"/>
    <property type="match status" value="1"/>
</dbReference>
<feature type="region of interest" description="Disordered" evidence="3">
    <location>
        <begin position="145"/>
        <end position="183"/>
    </location>
</feature>
<feature type="compositionally biased region" description="Low complexity" evidence="3">
    <location>
        <begin position="277"/>
        <end position="297"/>
    </location>
</feature>
<dbReference type="AlphaFoldDB" id="A0A152A4A6"/>
<name>A0A152A4A6_TIELA</name>
<comment type="similarity">
    <text evidence="1">Belongs to the FHIP family.</text>
</comment>
<dbReference type="InParanoid" id="A0A152A4A6"/>
<evidence type="ECO:0000256" key="1">
    <source>
        <dbReference type="ARBA" id="ARBA00024336"/>
    </source>
</evidence>
<dbReference type="Pfam" id="PF10257">
    <property type="entry name" value="RAI16-like"/>
    <property type="match status" value="1"/>
</dbReference>
<evidence type="ECO:0000256" key="3">
    <source>
        <dbReference type="SAM" id="MobiDB-lite"/>
    </source>
</evidence>
<gene>
    <name evidence="5" type="ORF">DLAC_02952</name>
</gene>
<dbReference type="Pfam" id="PF19314">
    <property type="entry name" value="DUF5917"/>
    <property type="match status" value="1"/>
</dbReference>
<accession>A0A152A4A6</accession>
<evidence type="ECO:0000313" key="6">
    <source>
        <dbReference type="Proteomes" id="UP000076078"/>
    </source>
</evidence>
<dbReference type="InterPro" id="IPR019384">
    <property type="entry name" value="FHIP"/>
</dbReference>
<dbReference type="Proteomes" id="UP000076078">
    <property type="component" value="Unassembled WGS sequence"/>
</dbReference>
<dbReference type="InterPro" id="IPR045669">
    <property type="entry name" value="FHIP_C"/>
</dbReference>
<protein>
    <recommendedName>
        <fullName evidence="4">FHF complex subunit HOOK-interacting protein C-terminal domain-containing protein</fullName>
    </recommendedName>
</protein>